<dbReference type="OrthoDB" id="6202893at2759"/>
<name>A0A8B8A7D6_CRAVI</name>
<sequence length="160" mass="18216">MGEVNICPKNQTEVDVAGKKLGCGQDKYGHSQYMCIPNEEKTALVEFCYNGVMGIEFKGSCLEASEGKVISKNCSSFAFGCPDEHVYKYEFFKYPACQYIDVQHRCYKLDPLCPPEQKWNNTDWNNTDDILTGISIFLGCMAIIIIIIVLWKMRRDQKNG</sequence>
<feature type="transmembrane region" description="Helical" evidence="1">
    <location>
        <begin position="130"/>
        <end position="151"/>
    </location>
</feature>
<dbReference type="AlphaFoldDB" id="A0A8B8A7D6"/>
<accession>A0A8B8A7D6</accession>
<dbReference type="Proteomes" id="UP000694844">
    <property type="component" value="Chromosome 6"/>
</dbReference>
<evidence type="ECO:0000313" key="2">
    <source>
        <dbReference type="Proteomes" id="UP000694844"/>
    </source>
</evidence>
<reference evidence="3" key="1">
    <citation type="submission" date="2025-08" db="UniProtKB">
        <authorList>
            <consortium name="RefSeq"/>
        </authorList>
    </citation>
    <scope>IDENTIFICATION</scope>
    <source>
        <tissue evidence="3">Whole sample</tissue>
    </source>
</reference>
<keyword evidence="1" id="KW-1133">Transmembrane helix</keyword>
<protein>
    <submittedName>
        <fullName evidence="3">Uncharacterized protein LOC111100061</fullName>
    </submittedName>
</protein>
<evidence type="ECO:0000313" key="3">
    <source>
        <dbReference type="RefSeq" id="XP_022287361.1"/>
    </source>
</evidence>
<evidence type="ECO:0000256" key="1">
    <source>
        <dbReference type="SAM" id="Phobius"/>
    </source>
</evidence>
<dbReference type="GeneID" id="111100061"/>
<keyword evidence="1" id="KW-0472">Membrane</keyword>
<proteinExistence type="predicted"/>
<organism evidence="2 3">
    <name type="scientific">Crassostrea virginica</name>
    <name type="common">Eastern oyster</name>
    <dbReference type="NCBI Taxonomy" id="6565"/>
    <lineage>
        <taxon>Eukaryota</taxon>
        <taxon>Metazoa</taxon>
        <taxon>Spiralia</taxon>
        <taxon>Lophotrochozoa</taxon>
        <taxon>Mollusca</taxon>
        <taxon>Bivalvia</taxon>
        <taxon>Autobranchia</taxon>
        <taxon>Pteriomorphia</taxon>
        <taxon>Ostreida</taxon>
        <taxon>Ostreoidea</taxon>
        <taxon>Ostreidae</taxon>
        <taxon>Crassostrea</taxon>
    </lineage>
</organism>
<keyword evidence="2" id="KW-1185">Reference proteome</keyword>
<keyword evidence="1" id="KW-0812">Transmembrane</keyword>
<dbReference type="KEGG" id="cvn:111100061"/>
<gene>
    <name evidence="3" type="primary">LOC111100061</name>
</gene>
<dbReference type="RefSeq" id="XP_022287361.1">
    <property type="nucleotide sequence ID" value="XM_022431653.1"/>
</dbReference>